<dbReference type="HAMAP" id="MF_01469">
    <property type="entry name" value="RNase_M5"/>
    <property type="match status" value="1"/>
</dbReference>
<dbReference type="InterPro" id="IPR034141">
    <property type="entry name" value="TOPRIM_RNase_M5-like"/>
</dbReference>
<gene>
    <name evidence="11 14" type="primary">rnmV</name>
    <name evidence="14" type="ORF">IDH44_24345</name>
</gene>
<dbReference type="CDD" id="cd01027">
    <property type="entry name" value="TOPRIM_RNase_M5_like"/>
    <property type="match status" value="1"/>
</dbReference>
<comment type="function">
    <text evidence="11">Required for correct processing of both the 5' and 3' ends of 5S rRNA precursor. Cleaves both sides of a double-stranded region yielding mature 5S rRNA in one step.</text>
</comment>
<evidence type="ECO:0000256" key="4">
    <source>
        <dbReference type="ARBA" id="ARBA00022722"/>
    </source>
</evidence>
<evidence type="ECO:0000256" key="12">
    <source>
        <dbReference type="NCBIfam" id="TIGR00334"/>
    </source>
</evidence>
<comment type="similarity">
    <text evidence="11">Belongs to the ribonuclease M5 family.</text>
</comment>
<evidence type="ECO:0000259" key="13">
    <source>
        <dbReference type="PROSITE" id="PS50880"/>
    </source>
</evidence>
<dbReference type="GO" id="GO:0046872">
    <property type="term" value="F:metal ion binding"/>
    <property type="evidence" value="ECO:0007669"/>
    <property type="project" value="UniProtKB-KW"/>
</dbReference>
<dbReference type="AlphaFoldDB" id="A0A927BWT5"/>
<keyword evidence="15" id="KW-1185">Reference proteome</keyword>
<dbReference type="GO" id="GO:0006364">
    <property type="term" value="P:rRNA processing"/>
    <property type="evidence" value="ECO:0007669"/>
    <property type="project" value="UniProtKB-UniRule"/>
</dbReference>
<evidence type="ECO:0000313" key="15">
    <source>
        <dbReference type="Proteomes" id="UP000621560"/>
    </source>
</evidence>
<dbReference type="FunFam" id="3.40.1360.10:FF:000006">
    <property type="entry name" value="Ribonuclease M5"/>
    <property type="match status" value="1"/>
</dbReference>
<keyword evidence="8 11" id="KW-0378">Hydrolase</keyword>
<keyword evidence="10 11" id="KW-0694">RNA-binding</keyword>
<evidence type="ECO:0000256" key="7">
    <source>
        <dbReference type="ARBA" id="ARBA00022759"/>
    </source>
</evidence>
<organism evidence="14 15">
    <name type="scientific">Paenibacillus sabuli</name>
    <dbReference type="NCBI Taxonomy" id="2772509"/>
    <lineage>
        <taxon>Bacteria</taxon>
        <taxon>Bacillati</taxon>
        <taxon>Bacillota</taxon>
        <taxon>Bacilli</taxon>
        <taxon>Bacillales</taxon>
        <taxon>Paenibacillaceae</taxon>
        <taxon>Paenibacillus</taxon>
    </lineage>
</organism>
<evidence type="ECO:0000256" key="10">
    <source>
        <dbReference type="ARBA" id="ARBA00022884"/>
    </source>
</evidence>
<dbReference type="Pfam" id="PF13331">
    <property type="entry name" value="DUF4093"/>
    <property type="match status" value="1"/>
</dbReference>
<dbReference type="Gene3D" id="3.40.1360.10">
    <property type="match status" value="1"/>
</dbReference>
<dbReference type="PANTHER" id="PTHR39156">
    <property type="entry name" value="RIBONUCLEASE M5"/>
    <property type="match status" value="1"/>
</dbReference>
<reference evidence="14" key="1">
    <citation type="submission" date="2020-09" db="EMBL/GenBank/DDBJ databases">
        <title>A novel bacterium of genus Paenibacillus, isolated from South China Sea.</title>
        <authorList>
            <person name="Huang H."/>
            <person name="Mo K."/>
            <person name="Hu Y."/>
        </authorList>
    </citation>
    <scope>NUCLEOTIDE SEQUENCE</scope>
    <source>
        <strain evidence="14">IB182496</strain>
    </source>
</reference>
<comment type="catalytic activity">
    <reaction evidence="11">
        <text>Endonucleolytic cleavage of RNA, removing 21 and 42 nucleotides, respectively, from the 5'- and 3'-termini of a 5S-rRNA precursor.</text>
        <dbReference type="EC" id="3.1.26.8"/>
    </reaction>
</comment>
<keyword evidence="1 11" id="KW-0963">Cytoplasm</keyword>
<evidence type="ECO:0000256" key="3">
    <source>
        <dbReference type="ARBA" id="ARBA00022552"/>
    </source>
</evidence>
<dbReference type="GO" id="GO:0019843">
    <property type="term" value="F:rRNA binding"/>
    <property type="evidence" value="ECO:0007669"/>
    <property type="project" value="UniProtKB-KW"/>
</dbReference>
<dbReference type="Proteomes" id="UP000621560">
    <property type="component" value="Unassembled WGS sequence"/>
</dbReference>
<comment type="subcellular location">
    <subcellularLocation>
        <location evidence="11">Cytoplasm</location>
    </subcellularLocation>
</comment>
<evidence type="ECO:0000256" key="6">
    <source>
        <dbReference type="ARBA" id="ARBA00022730"/>
    </source>
</evidence>
<dbReference type="PROSITE" id="PS50880">
    <property type="entry name" value="TOPRIM"/>
    <property type="match status" value="1"/>
</dbReference>
<keyword evidence="2 11" id="KW-0690">Ribosome biogenesis</keyword>
<accession>A0A927BWT5</accession>
<proteinExistence type="inferred from homology"/>
<dbReference type="InterPro" id="IPR025156">
    <property type="entry name" value="RNase_M5_C"/>
</dbReference>
<comment type="caution">
    <text evidence="14">The sequence shown here is derived from an EMBL/GenBank/DDBJ whole genome shotgun (WGS) entry which is preliminary data.</text>
</comment>
<dbReference type="Pfam" id="PF01751">
    <property type="entry name" value="Toprim"/>
    <property type="match status" value="1"/>
</dbReference>
<keyword evidence="5" id="KW-0479">Metal-binding</keyword>
<name>A0A927BWT5_9BACL</name>
<dbReference type="SMART" id="SM00493">
    <property type="entry name" value="TOPRIM"/>
    <property type="match status" value="1"/>
</dbReference>
<evidence type="ECO:0000256" key="8">
    <source>
        <dbReference type="ARBA" id="ARBA00022801"/>
    </source>
</evidence>
<dbReference type="EMBL" id="JACXIZ010000061">
    <property type="protein sequence ID" value="MBD2848323.1"/>
    <property type="molecule type" value="Genomic_DNA"/>
</dbReference>
<dbReference type="InterPro" id="IPR006171">
    <property type="entry name" value="TOPRIM_dom"/>
</dbReference>
<evidence type="ECO:0000256" key="1">
    <source>
        <dbReference type="ARBA" id="ARBA00022490"/>
    </source>
</evidence>
<evidence type="ECO:0000313" key="14">
    <source>
        <dbReference type="EMBL" id="MBD2848323.1"/>
    </source>
</evidence>
<keyword evidence="3 11" id="KW-0698">rRNA processing</keyword>
<dbReference type="RefSeq" id="WP_190921422.1">
    <property type="nucleotide sequence ID" value="NZ_JACXIZ010000061.1"/>
</dbReference>
<dbReference type="PANTHER" id="PTHR39156:SF1">
    <property type="entry name" value="RIBONUCLEASE M5"/>
    <property type="match status" value="1"/>
</dbReference>
<keyword evidence="4 11" id="KW-0540">Nuclease</keyword>
<dbReference type="SUPFAM" id="SSF110455">
    <property type="entry name" value="Toprim domain"/>
    <property type="match status" value="1"/>
</dbReference>
<dbReference type="NCBIfam" id="TIGR00334">
    <property type="entry name" value="5S_RNA_mat_M5"/>
    <property type="match status" value="1"/>
</dbReference>
<keyword evidence="6 11" id="KW-0699">rRNA-binding</keyword>
<feature type="domain" description="Toprim" evidence="13">
    <location>
        <begin position="3"/>
        <end position="89"/>
    </location>
</feature>
<evidence type="ECO:0000256" key="9">
    <source>
        <dbReference type="ARBA" id="ARBA00022842"/>
    </source>
</evidence>
<protein>
    <recommendedName>
        <fullName evidence="11 12">Ribonuclease M5</fullName>
        <ecNumber evidence="11 12">3.1.26.8</ecNumber>
    </recommendedName>
    <alternativeName>
        <fullName evidence="11">RNase M5</fullName>
    </alternativeName>
    <alternativeName>
        <fullName evidence="11">Ribosomal RNA terminal maturase M5</fullName>
    </alternativeName>
</protein>
<evidence type="ECO:0000256" key="2">
    <source>
        <dbReference type="ARBA" id="ARBA00022517"/>
    </source>
</evidence>
<dbReference type="GO" id="GO:0043822">
    <property type="term" value="F:ribonuclease M5 activity"/>
    <property type="evidence" value="ECO:0007669"/>
    <property type="project" value="UniProtKB-UniRule"/>
</dbReference>
<dbReference type="EC" id="3.1.26.8" evidence="11 12"/>
<dbReference type="GO" id="GO:0005737">
    <property type="term" value="C:cytoplasm"/>
    <property type="evidence" value="ECO:0007669"/>
    <property type="project" value="UniProtKB-SubCell"/>
</dbReference>
<sequence>MIKEIIVVEGKDDTVAIKRAVEAETIETGGSAIGEAVLRRIALAQKRRGVIILTDPDHAGERIRRIVSSAVPGCKHAFVTQEQARRKDDIGVENASPETIREALRRVRTEYADAEQTLEDPVTWEDLMAAGLIVHDNAQERRLLAGNQLGIGYANGKQFYKRCTMFRISRAELARACAAMERALDGQDKEEQGHA</sequence>
<keyword evidence="7 11" id="KW-0255">Endonuclease</keyword>
<evidence type="ECO:0000256" key="5">
    <source>
        <dbReference type="ARBA" id="ARBA00022723"/>
    </source>
</evidence>
<dbReference type="InterPro" id="IPR004466">
    <property type="entry name" value="RNase_M5"/>
</dbReference>
<evidence type="ECO:0000256" key="11">
    <source>
        <dbReference type="HAMAP-Rule" id="MF_01469"/>
    </source>
</evidence>
<keyword evidence="9" id="KW-0460">Magnesium</keyword>